<accession>A0A1N6NYP6</accession>
<keyword evidence="3 7" id="KW-0472">Membrane</keyword>
<evidence type="ECO:0000256" key="5">
    <source>
        <dbReference type="ARBA" id="ARBA00029447"/>
    </source>
</evidence>
<comment type="subcellular location">
    <subcellularLocation>
        <location evidence="1">Cell membrane</location>
    </subcellularLocation>
</comment>
<dbReference type="Gene3D" id="6.10.340.10">
    <property type="match status" value="1"/>
</dbReference>
<protein>
    <submittedName>
        <fullName evidence="11">Methyl-accepting chemotaxis protein</fullName>
    </submittedName>
</protein>
<keyword evidence="2" id="KW-1003">Cell membrane</keyword>
<comment type="similarity">
    <text evidence="5">Belongs to the methyl-accepting chemotaxis (MCP) protein family.</text>
</comment>
<evidence type="ECO:0000313" key="10">
    <source>
        <dbReference type="EMBL" id="OXS80183.1"/>
    </source>
</evidence>
<keyword evidence="7" id="KW-0812">Transmembrane</keyword>
<dbReference type="GO" id="GO:0007165">
    <property type="term" value="P:signal transduction"/>
    <property type="evidence" value="ECO:0007669"/>
    <property type="project" value="UniProtKB-KW"/>
</dbReference>
<dbReference type="Pfam" id="PF00015">
    <property type="entry name" value="MCPsignal"/>
    <property type="match status" value="1"/>
</dbReference>
<evidence type="ECO:0000256" key="7">
    <source>
        <dbReference type="SAM" id="Phobius"/>
    </source>
</evidence>
<dbReference type="PROSITE" id="PS50111">
    <property type="entry name" value="CHEMOTAXIS_TRANSDUC_2"/>
    <property type="match status" value="1"/>
</dbReference>
<evidence type="ECO:0000259" key="9">
    <source>
        <dbReference type="PROSITE" id="PS50885"/>
    </source>
</evidence>
<reference evidence="13" key="2">
    <citation type="submission" date="2017-03" db="EMBL/GenBank/DDBJ databases">
        <title>Bacillus sp. V-88(T) DSM27956, whole genome shotgun sequencing project.</title>
        <authorList>
            <person name="Dastager S.G."/>
            <person name="Neurgaonkar P.S."/>
            <person name="Dharne M.S."/>
        </authorList>
    </citation>
    <scope>NUCLEOTIDE SEQUENCE [LARGE SCALE GENOMIC DNA]</scope>
    <source>
        <strain evidence="13">DSM 25145</strain>
    </source>
</reference>
<dbReference type="FunFam" id="1.10.287.950:FF:000001">
    <property type="entry name" value="Methyl-accepting chemotaxis sensory transducer"/>
    <property type="match status" value="1"/>
</dbReference>
<dbReference type="InterPro" id="IPR004089">
    <property type="entry name" value="MCPsignal_dom"/>
</dbReference>
<dbReference type="InterPro" id="IPR024478">
    <property type="entry name" value="HlyB_4HB_MCP"/>
</dbReference>
<keyword evidence="13" id="KW-1185">Reference proteome</keyword>
<evidence type="ECO:0000313" key="11">
    <source>
        <dbReference type="EMBL" id="SIP97201.1"/>
    </source>
</evidence>
<dbReference type="CDD" id="cd06225">
    <property type="entry name" value="HAMP"/>
    <property type="match status" value="1"/>
</dbReference>
<evidence type="ECO:0000313" key="12">
    <source>
        <dbReference type="Proteomes" id="UP000186385"/>
    </source>
</evidence>
<dbReference type="AlphaFoldDB" id="A0A1N6NYP6"/>
<evidence type="ECO:0000256" key="4">
    <source>
        <dbReference type="ARBA" id="ARBA00023224"/>
    </source>
</evidence>
<sequence length="568" mass="61197">MKNLSIRGKMMALIASAVVFLAAIAGTGFYYTSEMAAKSDDMYTEALLPIEYISQIRTDNRALDSFVMELMVTTDQTRNEELLVNIEERKVQILSNLKKFEASYSQNPETTALYEELSRTLTTYLTELEEVFVLSENNQNEEAYELYVSNVAQEREVLVSTASDLMDGTTNFAKMLNEGNQEDNRTANMMLILLPVLSIILFLALASWIYMMIRKPIETVRKAMAEAGSGNLLVTSSYDSKDELGQLSHSFNEMVENIRNVVVRVSETATQVAAASEELNANAGETTTATELVAGTMETIADGANDQLKHVSDASTTVHEMSTGVQQIAGNAQEVSGLAGDSLALVSQGSEAVSRIQNQMGSINGRVDDLSGVIQQLGTRSDEIGQIIDSITAIAAQTNLLALNAAIEAARAGEQGRGFAVVADEVRKLAEQSAVSAKQIESLISETQSDTTRAVQSMTEVSTEVQDGLQVTESASATFVSIEQSIQHVTSQVEEVSAAVQQMAAGTEQIVSAMDTIQNITETTAAGTENASAAAEEQMASMEEISSSAQSLSHLADELRSLAAQFRV</sequence>
<dbReference type="Gene3D" id="1.10.287.950">
    <property type="entry name" value="Methyl-accepting chemotaxis protein"/>
    <property type="match status" value="1"/>
</dbReference>
<evidence type="ECO:0000256" key="6">
    <source>
        <dbReference type="PROSITE-ProRule" id="PRU00284"/>
    </source>
</evidence>
<dbReference type="RefSeq" id="WP_045849505.1">
    <property type="nucleotide sequence ID" value="NZ_FTLX01000001.1"/>
</dbReference>
<dbReference type="CDD" id="cd11386">
    <property type="entry name" value="MCP_signal"/>
    <property type="match status" value="1"/>
</dbReference>
<proteinExistence type="inferred from homology"/>
<dbReference type="EMBL" id="FTLX01000001">
    <property type="protein sequence ID" value="SIP97201.1"/>
    <property type="molecule type" value="Genomic_DNA"/>
</dbReference>
<dbReference type="PANTHER" id="PTHR32089">
    <property type="entry name" value="METHYL-ACCEPTING CHEMOTAXIS PROTEIN MCPB"/>
    <property type="match status" value="1"/>
</dbReference>
<feature type="domain" description="Methyl-accepting transducer" evidence="8">
    <location>
        <begin position="282"/>
        <end position="518"/>
    </location>
</feature>
<evidence type="ECO:0000313" key="13">
    <source>
        <dbReference type="Proteomes" id="UP000215545"/>
    </source>
</evidence>
<feature type="transmembrane region" description="Helical" evidence="7">
    <location>
        <begin position="189"/>
        <end position="213"/>
    </location>
</feature>
<dbReference type="Proteomes" id="UP000215545">
    <property type="component" value="Unassembled WGS sequence"/>
</dbReference>
<evidence type="ECO:0000256" key="2">
    <source>
        <dbReference type="ARBA" id="ARBA00022475"/>
    </source>
</evidence>
<dbReference type="GO" id="GO:0006935">
    <property type="term" value="P:chemotaxis"/>
    <property type="evidence" value="ECO:0007669"/>
    <property type="project" value="UniProtKB-ARBA"/>
</dbReference>
<name>A0A1N6NYP6_9BACI</name>
<dbReference type="Pfam" id="PF00672">
    <property type="entry name" value="HAMP"/>
    <property type="match status" value="1"/>
</dbReference>
<dbReference type="SMART" id="SM00304">
    <property type="entry name" value="HAMP"/>
    <property type="match status" value="2"/>
</dbReference>
<organism evidence="11 12">
    <name type="scientific">Domibacillus enclensis</name>
    <dbReference type="NCBI Taxonomy" id="1017273"/>
    <lineage>
        <taxon>Bacteria</taxon>
        <taxon>Bacillati</taxon>
        <taxon>Bacillota</taxon>
        <taxon>Bacilli</taxon>
        <taxon>Bacillales</taxon>
        <taxon>Bacillaceae</taxon>
        <taxon>Domibacillus</taxon>
    </lineage>
</organism>
<dbReference type="STRING" id="1017273.SAMN05443094_101320"/>
<keyword evidence="4 6" id="KW-0807">Transducer</keyword>
<dbReference type="PROSITE" id="PS50885">
    <property type="entry name" value="HAMP"/>
    <property type="match status" value="1"/>
</dbReference>
<dbReference type="GO" id="GO:0005886">
    <property type="term" value="C:plasma membrane"/>
    <property type="evidence" value="ECO:0007669"/>
    <property type="project" value="UniProtKB-SubCell"/>
</dbReference>
<dbReference type="PANTHER" id="PTHR32089:SF112">
    <property type="entry name" value="LYSOZYME-LIKE PROTEIN-RELATED"/>
    <property type="match status" value="1"/>
</dbReference>
<evidence type="ECO:0000256" key="1">
    <source>
        <dbReference type="ARBA" id="ARBA00004236"/>
    </source>
</evidence>
<dbReference type="OrthoDB" id="358716at2"/>
<gene>
    <name evidence="10" type="ORF">B1B05_01515</name>
    <name evidence="11" type="ORF">SAMN05443094_101320</name>
</gene>
<dbReference type="SUPFAM" id="SSF58104">
    <property type="entry name" value="Methyl-accepting chemotaxis protein (MCP) signaling domain"/>
    <property type="match status" value="1"/>
</dbReference>
<dbReference type="Pfam" id="PF12729">
    <property type="entry name" value="4HB_MCP_1"/>
    <property type="match status" value="1"/>
</dbReference>
<dbReference type="InterPro" id="IPR003660">
    <property type="entry name" value="HAMP_dom"/>
</dbReference>
<evidence type="ECO:0000259" key="8">
    <source>
        <dbReference type="PROSITE" id="PS50111"/>
    </source>
</evidence>
<reference evidence="10" key="3">
    <citation type="submission" date="2017-03" db="EMBL/GenBank/DDBJ databases">
        <authorList>
            <person name="Dastager S.G."/>
            <person name="Neurgaonkar P.S."/>
            <person name="Dharne M.S."/>
        </authorList>
    </citation>
    <scope>NUCLEOTIDE SEQUENCE</scope>
    <source>
        <strain evidence="10">DSM 25145</strain>
    </source>
</reference>
<reference evidence="11 12" key="1">
    <citation type="submission" date="2017-01" db="EMBL/GenBank/DDBJ databases">
        <authorList>
            <person name="Mah S.A."/>
            <person name="Swanson W.J."/>
            <person name="Moy G.W."/>
            <person name="Vacquier V.D."/>
        </authorList>
    </citation>
    <scope>NUCLEOTIDE SEQUENCE [LARGE SCALE GENOMIC DNA]</scope>
    <source>
        <strain evidence="11 12">NIO-1016</strain>
    </source>
</reference>
<keyword evidence="7" id="KW-1133">Transmembrane helix</keyword>
<dbReference type="SMART" id="SM00283">
    <property type="entry name" value="MA"/>
    <property type="match status" value="1"/>
</dbReference>
<feature type="domain" description="HAMP" evidence="9">
    <location>
        <begin position="211"/>
        <end position="263"/>
    </location>
</feature>
<dbReference type="Proteomes" id="UP000186385">
    <property type="component" value="Unassembled WGS sequence"/>
</dbReference>
<dbReference type="EMBL" id="MWSK01000001">
    <property type="protein sequence ID" value="OXS80183.1"/>
    <property type="molecule type" value="Genomic_DNA"/>
</dbReference>
<evidence type="ECO:0000256" key="3">
    <source>
        <dbReference type="ARBA" id="ARBA00023136"/>
    </source>
</evidence>